<evidence type="ECO:0000313" key="1">
    <source>
        <dbReference type="EMBL" id="KAJ0021411.1"/>
    </source>
</evidence>
<comment type="caution">
    <text evidence="1">The sequence shown here is derived from an EMBL/GenBank/DDBJ whole genome shotgun (WGS) entry which is preliminary data.</text>
</comment>
<dbReference type="EMBL" id="CM047746">
    <property type="protein sequence ID" value="KAJ0021411.1"/>
    <property type="molecule type" value="Genomic_DNA"/>
</dbReference>
<dbReference type="Proteomes" id="UP001163603">
    <property type="component" value="Chromosome 11"/>
</dbReference>
<accession>A0ACC0XSQ5</accession>
<keyword evidence="2" id="KW-1185">Reference proteome</keyword>
<reference evidence="2" key="1">
    <citation type="journal article" date="2023" name="G3 (Bethesda)">
        <title>Genome assembly and association tests identify interacting loci associated with vigor, precocity, and sex in interspecific pistachio rootstocks.</title>
        <authorList>
            <person name="Palmer W."/>
            <person name="Jacygrad E."/>
            <person name="Sagayaradj S."/>
            <person name="Cavanaugh K."/>
            <person name="Han R."/>
            <person name="Bertier L."/>
            <person name="Beede B."/>
            <person name="Kafkas S."/>
            <person name="Golino D."/>
            <person name="Preece J."/>
            <person name="Michelmore R."/>
        </authorList>
    </citation>
    <scope>NUCLEOTIDE SEQUENCE [LARGE SCALE GENOMIC DNA]</scope>
</reference>
<sequence>MLTHPSISRFHLQIHSKPSLQNLSVIDLSSVHGTWVSERKIESCVPVELNEGDTIKIGGQLGSIGCIGCARRRRERRGKSSGNASDYEFKVEKSEPFQIGKSELSGSLVVEPKEEQTCQDEISILVHDKPSQSLDWFLGGLFPCFVMRDRVASETRFHFLGIVPMDLACSAGGEFDRDQYRRGRRENEPPAVRRYATMQEKPSMDKNLNLLSALNSGCSNEEGFLEGRLVEA</sequence>
<organism evidence="1 2">
    <name type="scientific">Pistacia integerrima</name>
    <dbReference type="NCBI Taxonomy" id="434235"/>
    <lineage>
        <taxon>Eukaryota</taxon>
        <taxon>Viridiplantae</taxon>
        <taxon>Streptophyta</taxon>
        <taxon>Embryophyta</taxon>
        <taxon>Tracheophyta</taxon>
        <taxon>Spermatophyta</taxon>
        <taxon>Magnoliopsida</taxon>
        <taxon>eudicotyledons</taxon>
        <taxon>Gunneridae</taxon>
        <taxon>Pentapetalae</taxon>
        <taxon>rosids</taxon>
        <taxon>malvids</taxon>
        <taxon>Sapindales</taxon>
        <taxon>Anacardiaceae</taxon>
        <taxon>Pistacia</taxon>
    </lineage>
</organism>
<proteinExistence type="predicted"/>
<name>A0ACC0XSQ5_9ROSI</name>
<evidence type="ECO:0000313" key="2">
    <source>
        <dbReference type="Proteomes" id="UP001163603"/>
    </source>
</evidence>
<gene>
    <name evidence="1" type="ORF">Pint_31851</name>
</gene>
<protein>
    <submittedName>
        <fullName evidence="1">Uncharacterized protein</fullName>
    </submittedName>
</protein>